<dbReference type="AlphaFoldDB" id="A0A8H6ZAS0"/>
<accession>A0A8H6ZAS0</accession>
<comment type="caution">
    <text evidence="1">The sequence shown here is derived from an EMBL/GenBank/DDBJ whole genome shotgun (WGS) entry which is preliminary data.</text>
</comment>
<evidence type="ECO:0000313" key="1">
    <source>
        <dbReference type="EMBL" id="KAF7374084.1"/>
    </source>
</evidence>
<gene>
    <name evidence="1" type="ORF">MSAN_00289400</name>
</gene>
<reference evidence="1" key="1">
    <citation type="submission" date="2020-05" db="EMBL/GenBank/DDBJ databases">
        <title>Mycena genomes resolve the evolution of fungal bioluminescence.</title>
        <authorList>
            <person name="Tsai I.J."/>
        </authorList>
    </citation>
    <scope>NUCLEOTIDE SEQUENCE</scope>
    <source>
        <strain evidence="1">160909Yilan</strain>
    </source>
</reference>
<protein>
    <submittedName>
        <fullName evidence="1">Uncharacterized protein</fullName>
    </submittedName>
</protein>
<name>A0A8H6ZAS0_9AGAR</name>
<sequence>MVAADTLRPSFAAVDSQWDSNMNRRRRDEFRIWGTSLGIWECIERGYACGSSSKSWGSAMMFPRYSEQLDKRGELEARYDALCYLVFMHLGGLQLL</sequence>
<organism evidence="1 2">
    <name type="scientific">Mycena sanguinolenta</name>
    <dbReference type="NCBI Taxonomy" id="230812"/>
    <lineage>
        <taxon>Eukaryota</taxon>
        <taxon>Fungi</taxon>
        <taxon>Dikarya</taxon>
        <taxon>Basidiomycota</taxon>
        <taxon>Agaricomycotina</taxon>
        <taxon>Agaricomycetes</taxon>
        <taxon>Agaricomycetidae</taxon>
        <taxon>Agaricales</taxon>
        <taxon>Marasmiineae</taxon>
        <taxon>Mycenaceae</taxon>
        <taxon>Mycena</taxon>
    </lineage>
</organism>
<proteinExistence type="predicted"/>
<dbReference type="EMBL" id="JACAZH010000002">
    <property type="protein sequence ID" value="KAF7374084.1"/>
    <property type="molecule type" value="Genomic_DNA"/>
</dbReference>
<dbReference type="Proteomes" id="UP000623467">
    <property type="component" value="Unassembled WGS sequence"/>
</dbReference>
<evidence type="ECO:0000313" key="2">
    <source>
        <dbReference type="Proteomes" id="UP000623467"/>
    </source>
</evidence>
<keyword evidence="2" id="KW-1185">Reference proteome</keyword>